<protein>
    <submittedName>
        <fullName evidence="1">Uncharacterized protein</fullName>
    </submittedName>
</protein>
<sequence>MLVASSFLPYSSEVREIVLNTCPHLEGKYLVERWDLAKAEIDISSLQLDTMLTLSKSKALSLTQKIQMWSGLSLETIESKPEAIPELGRVSMLANQAGARLADSLMPVLQHLVRNASLTPEQRSEMLTQCLPGMKWPDIAAALGLLDDEDFKTVSAKVKKIQVRNTESNRRLVNAMKSEGYLATVTTENDVIIATTRPSSMTSENGWL</sequence>
<proteinExistence type="predicted"/>
<comment type="caution">
    <text evidence="1">The sequence shown here is derived from an EMBL/GenBank/DDBJ whole genome shotgun (WGS) entry which is preliminary data.</text>
</comment>
<reference evidence="1 2" key="1">
    <citation type="submission" date="2016-10" db="EMBL/GenBank/DDBJ databases">
        <authorList>
            <person name="Varghese N."/>
            <person name="Submissions S."/>
        </authorList>
    </citation>
    <scope>NUCLEOTIDE SEQUENCE [LARGE SCALE GENOMIC DNA]</scope>
    <source>
        <strain evidence="1 2">BS2976</strain>
    </source>
</reference>
<evidence type="ECO:0000313" key="2">
    <source>
        <dbReference type="Proteomes" id="UP000198740"/>
    </source>
</evidence>
<organism evidence="1 2">
    <name type="scientific">Pseudomonas grimontii</name>
    <dbReference type="NCBI Taxonomy" id="129847"/>
    <lineage>
        <taxon>Bacteria</taxon>
        <taxon>Pseudomonadati</taxon>
        <taxon>Pseudomonadota</taxon>
        <taxon>Gammaproteobacteria</taxon>
        <taxon>Pseudomonadales</taxon>
        <taxon>Pseudomonadaceae</taxon>
        <taxon>Pseudomonas</taxon>
    </lineage>
</organism>
<dbReference type="Proteomes" id="UP000198740">
    <property type="component" value="Unassembled WGS sequence"/>
</dbReference>
<keyword evidence="2" id="KW-1185">Reference proteome</keyword>
<name>A0ABY0TPT5_9PSED</name>
<accession>A0ABY0TPT5</accession>
<dbReference type="EMBL" id="FNKM01000002">
    <property type="protein sequence ID" value="SDR22094.1"/>
    <property type="molecule type" value="Genomic_DNA"/>
</dbReference>
<evidence type="ECO:0000313" key="1">
    <source>
        <dbReference type="EMBL" id="SDR22094.1"/>
    </source>
</evidence>
<gene>
    <name evidence="1" type="ORF">SAMN04490186_4107</name>
</gene>